<keyword evidence="4" id="KW-0804">Transcription</keyword>
<accession>A0AAE8EKX1</accession>
<evidence type="ECO:0000256" key="2">
    <source>
        <dbReference type="ARBA" id="ARBA00023015"/>
    </source>
</evidence>
<evidence type="ECO:0000259" key="5">
    <source>
        <dbReference type="PROSITE" id="PS50931"/>
    </source>
</evidence>
<dbReference type="AlphaFoldDB" id="A0AAE8EKX1"/>
<dbReference type="GO" id="GO:0003677">
    <property type="term" value="F:DNA binding"/>
    <property type="evidence" value="ECO:0007669"/>
    <property type="project" value="UniProtKB-KW"/>
</dbReference>
<dbReference type="InterPro" id="IPR036388">
    <property type="entry name" value="WH-like_DNA-bd_sf"/>
</dbReference>
<dbReference type="EMBL" id="MJLX01000076">
    <property type="protein sequence ID" value="RLM17784.1"/>
    <property type="molecule type" value="Genomic_DNA"/>
</dbReference>
<dbReference type="InterPro" id="IPR005119">
    <property type="entry name" value="LysR_subst-bd"/>
</dbReference>
<reference evidence="6 7" key="1">
    <citation type="submission" date="2016-09" db="EMBL/GenBank/DDBJ databases">
        <authorList>
            <person name="Doonan J."/>
            <person name="Pachebat J.A."/>
            <person name="Golyshin P.N."/>
            <person name="Denman S."/>
            <person name="Mcdonald J.E."/>
        </authorList>
    </citation>
    <scope>NUCLEOTIDE SEQUENCE [LARGE SCALE GENOMIC DNA]</scope>
    <source>
        <strain evidence="6 7">FRB141</strain>
    </source>
</reference>
<dbReference type="Gene3D" id="3.40.190.10">
    <property type="entry name" value="Periplasmic binding protein-like II"/>
    <property type="match status" value="2"/>
</dbReference>
<sequence>MSYSIKHLRYVVAVKQTGSLAKASEGMSVSVSSIREAIRLIEARLHISLFLSEPAKGMRLTRDGERFCALAEEFLSAYRGFEQAAAHIPHDWERDISLGVLASAGSLVMPTLVAQFSLSVLNGHIQLYEHSAKELSEAVRADKLAAAFTFNDDLHPSLAFVELFKPPLHIGLRPDHPLAGKNEIHLSELEEETYILLDFDGARRYYAGLFDHHGVKPRVGYTVSSREMAYSMVAAGLGYSVFNLCPLPTENSPMSEAIVRIPLISDYWSPAFGMIHLRGRSGGLIDGLHQVCRSIAGNIAQAGKDQSHTTSTR</sequence>
<dbReference type="PANTHER" id="PTHR30346:SF0">
    <property type="entry name" value="HCA OPERON TRANSCRIPTIONAL ACTIVATOR HCAR"/>
    <property type="match status" value="1"/>
</dbReference>
<dbReference type="Pfam" id="PF03466">
    <property type="entry name" value="LysR_substrate"/>
    <property type="match status" value="1"/>
</dbReference>
<name>A0AAE8EKX1_9GAMM</name>
<evidence type="ECO:0000256" key="1">
    <source>
        <dbReference type="ARBA" id="ARBA00009437"/>
    </source>
</evidence>
<evidence type="ECO:0000256" key="4">
    <source>
        <dbReference type="ARBA" id="ARBA00023163"/>
    </source>
</evidence>
<dbReference type="RefSeq" id="WP_095834447.1">
    <property type="nucleotide sequence ID" value="NZ_CP014137.1"/>
</dbReference>
<keyword evidence="3" id="KW-0238">DNA-binding</keyword>
<dbReference type="PANTHER" id="PTHR30346">
    <property type="entry name" value="TRANSCRIPTIONAL DUAL REGULATOR HCAR-RELATED"/>
    <property type="match status" value="1"/>
</dbReference>
<comment type="similarity">
    <text evidence="1">Belongs to the LysR transcriptional regulatory family.</text>
</comment>
<organism evidence="6 7">
    <name type="scientific">Brenneria goodwinii</name>
    <dbReference type="NCBI Taxonomy" id="1109412"/>
    <lineage>
        <taxon>Bacteria</taxon>
        <taxon>Pseudomonadati</taxon>
        <taxon>Pseudomonadota</taxon>
        <taxon>Gammaproteobacteria</taxon>
        <taxon>Enterobacterales</taxon>
        <taxon>Pectobacteriaceae</taxon>
        <taxon>Brenneria</taxon>
    </lineage>
</organism>
<proteinExistence type="inferred from homology"/>
<gene>
    <name evidence="6" type="ORF">BIY26_19975</name>
</gene>
<comment type="caution">
    <text evidence="6">The sequence shown here is derived from an EMBL/GenBank/DDBJ whole genome shotgun (WGS) entry which is preliminary data.</text>
</comment>
<dbReference type="KEGG" id="bgj:AWC36_11070"/>
<dbReference type="InterPro" id="IPR036390">
    <property type="entry name" value="WH_DNA-bd_sf"/>
</dbReference>
<evidence type="ECO:0000313" key="6">
    <source>
        <dbReference type="EMBL" id="RLM17784.1"/>
    </source>
</evidence>
<protein>
    <recommendedName>
        <fullName evidence="5">HTH lysR-type domain-containing protein</fullName>
    </recommendedName>
</protein>
<feature type="domain" description="HTH lysR-type" evidence="5">
    <location>
        <begin position="1"/>
        <end position="61"/>
    </location>
</feature>
<dbReference type="GO" id="GO:0003700">
    <property type="term" value="F:DNA-binding transcription factor activity"/>
    <property type="evidence" value="ECO:0007669"/>
    <property type="project" value="InterPro"/>
</dbReference>
<dbReference type="GeneID" id="70907340"/>
<evidence type="ECO:0000313" key="7">
    <source>
        <dbReference type="Proteomes" id="UP000285972"/>
    </source>
</evidence>
<keyword evidence="2" id="KW-0805">Transcription regulation</keyword>
<dbReference type="PROSITE" id="PS50931">
    <property type="entry name" value="HTH_LYSR"/>
    <property type="match status" value="1"/>
</dbReference>
<dbReference type="SUPFAM" id="SSF53850">
    <property type="entry name" value="Periplasmic binding protein-like II"/>
    <property type="match status" value="1"/>
</dbReference>
<dbReference type="Proteomes" id="UP000285972">
    <property type="component" value="Unassembled WGS sequence"/>
</dbReference>
<evidence type="ECO:0000256" key="3">
    <source>
        <dbReference type="ARBA" id="ARBA00023125"/>
    </source>
</evidence>
<dbReference type="InterPro" id="IPR000847">
    <property type="entry name" value="LysR_HTH_N"/>
</dbReference>
<dbReference type="Gene3D" id="1.10.10.10">
    <property type="entry name" value="Winged helix-like DNA-binding domain superfamily/Winged helix DNA-binding domain"/>
    <property type="match status" value="1"/>
</dbReference>
<dbReference type="SUPFAM" id="SSF46785">
    <property type="entry name" value="Winged helix' DNA-binding domain"/>
    <property type="match status" value="1"/>
</dbReference>
<dbReference type="GO" id="GO:0032993">
    <property type="term" value="C:protein-DNA complex"/>
    <property type="evidence" value="ECO:0007669"/>
    <property type="project" value="TreeGrafter"/>
</dbReference>
<dbReference type="Pfam" id="PF00126">
    <property type="entry name" value="HTH_1"/>
    <property type="match status" value="1"/>
</dbReference>